<feature type="non-terminal residue" evidence="1">
    <location>
        <position position="1"/>
    </location>
</feature>
<evidence type="ECO:0000313" key="1">
    <source>
        <dbReference type="EMBL" id="GAI96454.1"/>
    </source>
</evidence>
<reference evidence="1" key="1">
    <citation type="journal article" date="2014" name="Front. Microbiol.">
        <title>High frequency of phylogenetically diverse reductive dehalogenase-homologous genes in deep subseafloor sedimentary metagenomes.</title>
        <authorList>
            <person name="Kawai M."/>
            <person name="Futagami T."/>
            <person name="Toyoda A."/>
            <person name="Takaki Y."/>
            <person name="Nishi S."/>
            <person name="Hori S."/>
            <person name="Arai W."/>
            <person name="Tsubouchi T."/>
            <person name="Morono Y."/>
            <person name="Uchiyama I."/>
            <person name="Ito T."/>
            <person name="Fujiyama A."/>
            <person name="Inagaki F."/>
            <person name="Takami H."/>
        </authorList>
    </citation>
    <scope>NUCLEOTIDE SEQUENCE</scope>
    <source>
        <strain evidence="1">Expedition CK06-06</strain>
    </source>
</reference>
<accession>X1UVT7</accession>
<organism evidence="1">
    <name type="scientific">marine sediment metagenome</name>
    <dbReference type="NCBI Taxonomy" id="412755"/>
    <lineage>
        <taxon>unclassified sequences</taxon>
        <taxon>metagenomes</taxon>
        <taxon>ecological metagenomes</taxon>
    </lineage>
</organism>
<dbReference type="EMBL" id="BARW01024836">
    <property type="protein sequence ID" value="GAI96454.1"/>
    <property type="molecule type" value="Genomic_DNA"/>
</dbReference>
<sequence>GNMKTIDISGFGGSYEAGCQKMLINGLKFLNQHPNFDWSAYKEYRGVFGLTIAEGCEAKELDDAVCQDVEPSGAMHSAVISHLAYINKHGYDDWIRKAEKQGRTVYDQPSEEDLDKTILIAQIEWQLKLDGGYNPLAELFKNVPLEDVITIDPSNPDSIKKAAEEIARRIPEIKQ</sequence>
<proteinExistence type="predicted"/>
<name>X1UVT7_9ZZZZ</name>
<comment type="caution">
    <text evidence="1">The sequence shown here is derived from an EMBL/GenBank/DDBJ whole genome shotgun (WGS) entry which is preliminary data.</text>
</comment>
<dbReference type="AlphaFoldDB" id="X1UVT7"/>
<protein>
    <submittedName>
        <fullName evidence="1">Uncharacterized protein</fullName>
    </submittedName>
</protein>
<gene>
    <name evidence="1" type="ORF">S12H4_40857</name>
</gene>